<evidence type="ECO:0000313" key="1">
    <source>
        <dbReference type="EMBL" id="MFC6763913.1"/>
    </source>
</evidence>
<dbReference type="EMBL" id="JBHSWV010000033">
    <property type="protein sequence ID" value="MFC6763913.1"/>
    <property type="molecule type" value="Genomic_DNA"/>
</dbReference>
<name>A0ABD5SFN2_9EURY</name>
<organism evidence="1 2">
    <name type="scientific">Natrinema soli</name>
    <dbReference type="NCBI Taxonomy" id="1930624"/>
    <lineage>
        <taxon>Archaea</taxon>
        <taxon>Methanobacteriati</taxon>
        <taxon>Methanobacteriota</taxon>
        <taxon>Stenosarchaea group</taxon>
        <taxon>Halobacteria</taxon>
        <taxon>Halobacteriales</taxon>
        <taxon>Natrialbaceae</taxon>
        <taxon>Natrinema</taxon>
    </lineage>
</organism>
<sequence>MIELDWEIDRIEGVTLVFATVATTATTPQRVRIESRLDGPLWHPGRGPHPDPEWTDAGWDGIVEPNQHRGIGFASPAAPAEPPLEMVAARRASTDRSANEVDALASLTEWKPSPDVLERQR</sequence>
<keyword evidence="2" id="KW-1185">Reference proteome</keyword>
<dbReference type="Pfam" id="PF25256">
    <property type="entry name" value="DUF7857"/>
    <property type="match status" value="1"/>
</dbReference>
<accession>A0ABD5SFN2</accession>
<dbReference type="InterPro" id="IPR057179">
    <property type="entry name" value="DUF7857"/>
</dbReference>
<protein>
    <submittedName>
        <fullName evidence="1">Uncharacterized protein</fullName>
    </submittedName>
</protein>
<comment type="caution">
    <text evidence="1">The sequence shown here is derived from an EMBL/GenBank/DDBJ whole genome shotgun (WGS) entry which is preliminary data.</text>
</comment>
<gene>
    <name evidence="1" type="ORF">ACFQE6_02210</name>
</gene>
<proteinExistence type="predicted"/>
<dbReference type="Proteomes" id="UP001596383">
    <property type="component" value="Unassembled WGS sequence"/>
</dbReference>
<evidence type="ECO:0000313" key="2">
    <source>
        <dbReference type="Proteomes" id="UP001596383"/>
    </source>
</evidence>
<dbReference type="RefSeq" id="WP_273737018.1">
    <property type="nucleotide sequence ID" value="NZ_JAQIVI010000033.1"/>
</dbReference>
<dbReference type="AlphaFoldDB" id="A0ABD5SFN2"/>
<reference evidence="1 2" key="1">
    <citation type="journal article" date="2019" name="Int. J. Syst. Evol. Microbiol.">
        <title>The Global Catalogue of Microorganisms (GCM) 10K type strain sequencing project: providing services to taxonomists for standard genome sequencing and annotation.</title>
        <authorList>
            <consortium name="The Broad Institute Genomics Platform"/>
            <consortium name="The Broad Institute Genome Sequencing Center for Infectious Disease"/>
            <person name="Wu L."/>
            <person name="Ma J."/>
        </authorList>
    </citation>
    <scope>NUCLEOTIDE SEQUENCE [LARGE SCALE GENOMIC DNA]</scope>
    <source>
        <strain evidence="1 2">LMG 29247</strain>
    </source>
</reference>